<name>A0AAD8ZAA4_9TELE</name>
<keyword evidence="7" id="KW-1185">Reference proteome</keyword>
<protein>
    <recommendedName>
        <fullName evidence="5">Bromo domain-containing protein</fullName>
    </recommendedName>
</protein>
<comment type="subcellular location">
    <subcellularLocation>
        <location evidence="1">Nucleus</location>
    </subcellularLocation>
</comment>
<gene>
    <name evidence="6" type="ORF">P4O66_010481</name>
</gene>
<feature type="region of interest" description="Disordered" evidence="4">
    <location>
        <begin position="262"/>
        <end position="422"/>
    </location>
</feature>
<feature type="compositionally biased region" description="Basic and acidic residues" evidence="4">
    <location>
        <begin position="324"/>
        <end position="341"/>
    </location>
</feature>
<evidence type="ECO:0000313" key="6">
    <source>
        <dbReference type="EMBL" id="KAK1795306.1"/>
    </source>
</evidence>
<dbReference type="InterPro" id="IPR001487">
    <property type="entry name" value="Bromodomain"/>
</dbReference>
<organism evidence="6 7">
    <name type="scientific">Electrophorus voltai</name>
    <dbReference type="NCBI Taxonomy" id="2609070"/>
    <lineage>
        <taxon>Eukaryota</taxon>
        <taxon>Metazoa</taxon>
        <taxon>Chordata</taxon>
        <taxon>Craniata</taxon>
        <taxon>Vertebrata</taxon>
        <taxon>Euteleostomi</taxon>
        <taxon>Actinopterygii</taxon>
        <taxon>Neopterygii</taxon>
        <taxon>Teleostei</taxon>
        <taxon>Ostariophysi</taxon>
        <taxon>Gymnotiformes</taxon>
        <taxon>Gymnotoidei</taxon>
        <taxon>Gymnotidae</taxon>
        <taxon>Electrophorus</taxon>
    </lineage>
</organism>
<dbReference type="InterPro" id="IPR036427">
    <property type="entry name" value="Bromodomain-like_sf"/>
</dbReference>
<evidence type="ECO:0000256" key="1">
    <source>
        <dbReference type="ARBA" id="ARBA00004123"/>
    </source>
</evidence>
<dbReference type="GO" id="GO:0006355">
    <property type="term" value="P:regulation of DNA-templated transcription"/>
    <property type="evidence" value="ECO:0007669"/>
    <property type="project" value="TreeGrafter"/>
</dbReference>
<proteinExistence type="predicted"/>
<evidence type="ECO:0000313" key="7">
    <source>
        <dbReference type="Proteomes" id="UP001239994"/>
    </source>
</evidence>
<feature type="compositionally biased region" description="Basic residues" evidence="4">
    <location>
        <begin position="273"/>
        <end position="283"/>
    </location>
</feature>
<dbReference type="Pfam" id="PF00439">
    <property type="entry name" value="Bromodomain"/>
    <property type="match status" value="1"/>
</dbReference>
<feature type="compositionally biased region" description="Pro residues" evidence="4">
    <location>
        <begin position="305"/>
        <end position="318"/>
    </location>
</feature>
<dbReference type="PANTHER" id="PTHR46147:SF3">
    <property type="entry name" value="HISTONE-LYSINE N-METHYLTRANSFERASE ASH1"/>
    <property type="match status" value="1"/>
</dbReference>
<feature type="region of interest" description="Disordered" evidence="4">
    <location>
        <begin position="609"/>
        <end position="633"/>
    </location>
</feature>
<dbReference type="SMART" id="SM00297">
    <property type="entry name" value="BROMO"/>
    <property type="match status" value="1"/>
</dbReference>
<dbReference type="GO" id="GO:0005654">
    <property type="term" value="C:nucleoplasm"/>
    <property type="evidence" value="ECO:0007669"/>
    <property type="project" value="TreeGrafter"/>
</dbReference>
<dbReference type="PANTHER" id="PTHR46147">
    <property type="entry name" value="HISTONE-LYSINE N-METHYLTRANSFERASE ASH1"/>
    <property type="match status" value="1"/>
</dbReference>
<evidence type="ECO:0000256" key="2">
    <source>
        <dbReference type="ARBA" id="ARBA00023117"/>
    </source>
</evidence>
<evidence type="ECO:0000259" key="5">
    <source>
        <dbReference type="SMART" id="SM00297"/>
    </source>
</evidence>
<evidence type="ECO:0000256" key="4">
    <source>
        <dbReference type="SAM" id="MobiDB-lite"/>
    </source>
</evidence>
<dbReference type="Gene3D" id="1.20.920.10">
    <property type="entry name" value="Bromodomain-like"/>
    <property type="match status" value="1"/>
</dbReference>
<dbReference type="SUPFAM" id="SSF47370">
    <property type="entry name" value="Bromodomain"/>
    <property type="match status" value="1"/>
</dbReference>
<sequence>MEKKTKKDLPTLTPERGEEYKRIVGKKGMRRTKAEELDASCKETDGRDQQLQHSVVHEADHSESNLKVKIGLGAKRTKKPPKRLENFICRPTVRGSQRPGSLTGHDLFEVGDGINAKTRASNQLYHSVHKKYNVESIATKTSSAITSPNLSTGPHLSLLPSRCVCPAFDSMNTMTAKKQDGMQEFSSLADKRAEDSAQAGSLHFLGKQQHGDSPSSREQEKRETKGHKSSRRPLLQDEDDHFGQSSPRLMHDRAHPCFKESRNAASVGDKPQRHFKSPSHKNPHALEVTAVRQVKRRGPGRPKKNPPPLSPPCSPPSPRLTRWPTEEIERAGEGGRDKRQGDTVVEVIEAVIHEEQKRERQRRNTERERDGDLELKEGKDRTETSPAFHTLSASTGPLPGLPTSMEADEEFQPEKSSNSPPNKKYLWAGLYSDVYKTEDIPQLPQEPSMDCLEYNPAEHEYSLLPAPLHVGKYLRLKRIDFQLPYDIHWLCAHNKLFEKPDTLPQATTSDSSCKPLKSSAARYYDEDASHIRLSKPPWNDDADSGLLLCNEEEKGPQLPKQQEGSCDNEIFPSPLSSEERTFVMKRGIFLVRNYEKMRLRRALLLREGVGEREREKGDDEGSSHSEDGLVDEDPTIKSDRCLIEQRSYPEEEEPMRSQSKSLTHILKKIWDSIATCKGSSGQTLTAPLLNLCSRKRSDSALLDLSTVQTQLISGHYKNLEAFHKDMLRVFHCAEKYYGSKSSVGHDVSQLRAAYCKAHREASAHTTSFL</sequence>
<keyword evidence="2" id="KW-0103">Bromodomain</keyword>
<dbReference type="GO" id="GO:0042800">
    <property type="term" value="F:histone H3K4 methyltransferase activity"/>
    <property type="evidence" value="ECO:0007669"/>
    <property type="project" value="TreeGrafter"/>
</dbReference>
<feature type="compositionally biased region" description="Polar residues" evidence="4">
    <location>
        <begin position="384"/>
        <end position="395"/>
    </location>
</feature>
<feature type="compositionally biased region" description="Basic and acidic residues" evidence="4">
    <location>
        <begin position="351"/>
        <end position="383"/>
    </location>
</feature>
<reference evidence="6" key="1">
    <citation type="submission" date="2023-03" db="EMBL/GenBank/DDBJ databases">
        <title>Electrophorus voltai genome.</title>
        <authorList>
            <person name="Bian C."/>
        </authorList>
    </citation>
    <scope>NUCLEOTIDE SEQUENCE</scope>
    <source>
        <strain evidence="6">CB-2022</strain>
        <tissue evidence="6">Muscle</tissue>
    </source>
</reference>
<comment type="caution">
    <text evidence="6">The sequence shown here is derived from an EMBL/GenBank/DDBJ whole genome shotgun (WGS) entry which is preliminary data.</text>
</comment>
<feature type="domain" description="Bromo" evidence="5">
    <location>
        <begin position="651"/>
        <end position="763"/>
    </location>
</feature>
<keyword evidence="3" id="KW-0539">Nucleus</keyword>
<accession>A0AAD8ZAA4</accession>
<dbReference type="Proteomes" id="UP001239994">
    <property type="component" value="Unassembled WGS sequence"/>
</dbReference>
<dbReference type="AlphaFoldDB" id="A0AAD8ZAA4"/>
<dbReference type="EMBL" id="JAROKS010000016">
    <property type="protein sequence ID" value="KAK1795306.1"/>
    <property type="molecule type" value="Genomic_DNA"/>
</dbReference>
<feature type="region of interest" description="Disordered" evidence="4">
    <location>
        <begin position="205"/>
        <end position="250"/>
    </location>
</feature>
<feature type="compositionally biased region" description="Basic residues" evidence="4">
    <location>
        <begin position="293"/>
        <end position="304"/>
    </location>
</feature>
<evidence type="ECO:0000256" key="3">
    <source>
        <dbReference type="ARBA" id="ARBA00023242"/>
    </source>
</evidence>
<feature type="compositionally biased region" description="Basic and acidic residues" evidence="4">
    <location>
        <begin position="609"/>
        <end position="627"/>
    </location>
</feature>